<protein>
    <submittedName>
        <fullName evidence="2">Flavodoxin domain-containing protein</fullName>
    </submittedName>
</protein>
<proteinExistence type="predicted"/>
<dbReference type="AlphaFoldDB" id="A0AA42J061"/>
<evidence type="ECO:0000259" key="1">
    <source>
        <dbReference type="Pfam" id="PF12724"/>
    </source>
</evidence>
<dbReference type="InterPro" id="IPR052200">
    <property type="entry name" value="Protoporphyrinogen_IX_DH"/>
</dbReference>
<keyword evidence="3" id="KW-1185">Reference proteome</keyword>
<comment type="caution">
    <text evidence="2">The sequence shown here is derived from an EMBL/GenBank/DDBJ whole genome shotgun (WGS) entry which is preliminary data.</text>
</comment>
<dbReference type="InterPro" id="IPR029039">
    <property type="entry name" value="Flavoprotein-like_sf"/>
</dbReference>
<gene>
    <name evidence="2" type="ORF">PBV87_05660</name>
</gene>
<name>A0AA42J061_9FIRM</name>
<dbReference type="EMBL" id="JAQIFT010000021">
    <property type="protein sequence ID" value="MDA3730984.1"/>
    <property type="molecule type" value="Genomic_DNA"/>
</dbReference>
<dbReference type="RefSeq" id="WP_271011456.1">
    <property type="nucleotide sequence ID" value="NZ_JAQIFT010000021.1"/>
</dbReference>
<dbReference type="GO" id="GO:0009055">
    <property type="term" value="F:electron transfer activity"/>
    <property type="evidence" value="ECO:0007669"/>
    <property type="project" value="InterPro"/>
</dbReference>
<dbReference type="Gene3D" id="3.40.50.360">
    <property type="match status" value="1"/>
</dbReference>
<dbReference type="GO" id="GO:0010181">
    <property type="term" value="F:FMN binding"/>
    <property type="evidence" value="ECO:0007669"/>
    <property type="project" value="InterPro"/>
</dbReference>
<dbReference type="PANTHER" id="PTHR38030:SF2">
    <property type="entry name" value="PROTOPORPHYRINOGEN IX DEHYDROGENASE [QUINONE]"/>
    <property type="match status" value="1"/>
</dbReference>
<evidence type="ECO:0000313" key="3">
    <source>
        <dbReference type="Proteomes" id="UP001169242"/>
    </source>
</evidence>
<evidence type="ECO:0000313" key="2">
    <source>
        <dbReference type="EMBL" id="MDA3730984.1"/>
    </source>
</evidence>
<dbReference type="InterPro" id="IPR001226">
    <property type="entry name" value="Flavodoxin_CS"/>
</dbReference>
<dbReference type="Pfam" id="PF12724">
    <property type="entry name" value="Flavodoxin_5"/>
    <property type="match status" value="1"/>
</dbReference>
<reference evidence="2" key="1">
    <citation type="journal article" date="2023" name="Int. J. Syst. Evol. Microbiol.">
        <title>&lt;i&gt;Holtiella tumoricola&lt;/i&gt; gen. nov. sp. nov., isolated from a human clinical sample.</title>
        <authorList>
            <person name="Allen-Vercoe E."/>
            <person name="Daigneault M.C."/>
            <person name="Vancuren S.J."/>
            <person name="Cochrane K."/>
            <person name="O'Neal L.L."/>
            <person name="Sankaranarayanan K."/>
            <person name="Lawson P.A."/>
        </authorList>
    </citation>
    <scope>NUCLEOTIDE SEQUENCE</scope>
    <source>
        <strain evidence="2">CC70A</strain>
    </source>
</reference>
<dbReference type="PROSITE" id="PS00201">
    <property type="entry name" value="FLAVODOXIN"/>
    <property type="match status" value="1"/>
</dbReference>
<sequence length="172" mass="19450">MGTVVLYASKTGFTKKYAEWIAKGLKCQAISLDKVDQAAIDQAEVIVFGGGIYAGRINGLKKMQKYLAKWSNKKFIVFATGAGPERTEEVERVKSSNLSQNQDIPFFYFRSGLNYEKMGFKDKLMMKCFVTILKKQKNKSEADQKALEAMEKSYDVCDQAKIKDLINCVNRV</sequence>
<dbReference type="PANTHER" id="PTHR38030">
    <property type="entry name" value="PROTOPORPHYRINOGEN IX DEHYDROGENASE [MENAQUINONE]"/>
    <property type="match status" value="1"/>
</dbReference>
<dbReference type="Proteomes" id="UP001169242">
    <property type="component" value="Unassembled WGS sequence"/>
</dbReference>
<dbReference type="GO" id="GO:0006783">
    <property type="term" value="P:heme biosynthetic process"/>
    <property type="evidence" value="ECO:0007669"/>
    <property type="project" value="TreeGrafter"/>
</dbReference>
<dbReference type="InterPro" id="IPR026816">
    <property type="entry name" value="Flavodoxin_dom"/>
</dbReference>
<dbReference type="SUPFAM" id="SSF52218">
    <property type="entry name" value="Flavoproteins"/>
    <property type="match status" value="1"/>
</dbReference>
<feature type="domain" description="Flavodoxin" evidence="1">
    <location>
        <begin position="4"/>
        <end position="138"/>
    </location>
</feature>
<accession>A0AA42J061</accession>
<organism evidence="2 3">
    <name type="scientific">Holtiella tumoricola</name>
    <dbReference type="NCBI Taxonomy" id="3018743"/>
    <lineage>
        <taxon>Bacteria</taxon>
        <taxon>Bacillati</taxon>
        <taxon>Bacillota</taxon>
        <taxon>Clostridia</taxon>
        <taxon>Lachnospirales</taxon>
        <taxon>Cellulosilyticaceae</taxon>
        <taxon>Holtiella</taxon>
    </lineage>
</organism>
<dbReference type="GO" id="GO:0070819">
    <property type="term" value="F:menaquinone-dependent protoporphyrinogen oxidase activity"/>
    <property type="evidence" value="ECO:0007669"/>
    <property type="project" value="TreeGrafter"/>
</dbReference>